<dbReference type="InterPro" id="IPR024072">
    <property type="entry name" value="DHFR-like_dom_sf"/>
</dbReference>
<name>A0A1Q8Q6P6_9BACI</name>
<dbReference type="AlphaFoldDB" id="A0A1Q8Q6P6"/>
<proteinExistence type="predicted"/>
<sequence length="86" mass="9339">MGKAVLYIAASADGYIAREDGSVDWLDDVSGDGGDNGYSVFYEEMEGCGSIRDVFSDGEYLYFVTNNTDGRGNPADGDDKLYRVTE</sequence>
<evidence type="ECO:0000313" key="2">
    <source>
        <dbReference type="Proteomes" id="UP000185568"/>
    </source>
</evidence>
<keyword evidence="2" id="KW-1185">Reference proteome</keyword>
<comment type="caution">
    <text evidence="1">The sequence shown here is derived from an EMBL/GenBank/DDBJ whole genome shotgun (WGS) entry which is preliminary data.</text>
</comment>
<dbReference type="EMBL" id="MSDU01000010">
    <property type="protein sequence ID" value="OLN23014.1"/>
    <property type="molecule type" value="Genomic_DNA"/>
</dbReference>
<evidence type="ECO:0000313" key="1">
    <source>
        <dbReference type="EMBL" id="OLN23014.1"/>
    </source>
</evidence>
<organism evidence="1 2">
    <name type="scientific">Domibacillus antri</name>
    <dbReference type="NCBI Taxonomy" id="1714264"/>
    <lineage>
        <taxon>Bacteria</taxon>
        <taxon>Bacillati</taxon>
        <taxon>Bacillota</taxon>
        <taxon>Bacilli</taxon>
        <taxon>Bacillales</taxon>
        <taxon>Bacillaceae</taxon>
        <taxon>Domibacillus</taxon>
    </lineage>
</organism>
<dbReference type="OrthoDB" id="195113at2"/>
<accession>A0A1Q8Q6P6</accession>
<dbReference type="STRING" id="1714264.BTO30_06450"/>
<dbReference type="Proteomes" id="UP000185568">
    <property type="component" value="Unassembled WGS sequence"/>
</dbReference>
<gene>
    <name evidence="1" type="ORF">BTO30_06450</name>
</gene>
<protein>
    <submittedName>
        <fullName evidence="1">Uncharacterized protein</fullName>
    </submittedName>
</protein>
<reference evidence="1 2" key="1">
    <citation type="submission" date="2016-12" db="EMBL/GenBank/DDBJ databases">
        <title>Domibacillus antri genome sequencing.</title>
        <authorList>
            <person name="Verma A."/>
            <person name="Krishnamurthi S."/>
        </authorList>
    </citation>
    <scope>NUCLEOTIDE SEQUENCE [LARGE SCALE GENOMIC DNA]</scope>
    <source>
        <strain evidence="1 2">XD80</strain>
    </source>
</reference>
<dbReference type="Gene3D" id="3.40.430.10">
    <property type="entry name" value="Dihydrofolate Reductase, subunit A"/>
    <property type="match status" value="1"/>
</dbReference>